<gene>
    <name evidence="1" type="ORF">MAMT_00761</name>
</gene>
<dbReference type="AlphaFoldDB" id="A0A5E6M8M3"/>
<reference evidence="1 2" key="1">
    <citation type="submission" date="2019-09" db="EMBL/GenBank/DDBJ databases">
        <authorList>
            <person name="Cremers G."/>
        </authorList>
    </citation>
    <scope>NUCLEOTIDE SEQUENCE [LARGE SCALE GENOMIC DNA]</scope>
    <source>
        <strain evidence="1">4A</strain>
    </source>
</reference>
<evidence type="ECO:0000313" key="2">
    <source>
        <dbReference type="Proteomes" id="UP000334923"/>
    </source>
</evidence>
<protein>
    <submittedName>
        <fullName evidence="1">Uncharacterized protein</fullName>
    </submittedName>
</protein>
<evidence type="ECO:0000313" key="1">
    <source>
        <dbReference type="EMBL" id="VVM05723.1"/>
    </source>
</evidence>
<proteinExistence type="predicted"/>
<organism evidence="1 2">
    <name type="scientific">Methylacidimicrobium tartarophylax</name>
    <dbReference type="NCBI Taxonomy" id="1041768"/>
    <lineage>
        <taxon>Bacteria</taxon>
        <taxon>Pseudomonadati</taxon>
        <taxon>Verrucomicrobiota</taxon>
        <taxon>Methylacidimicrobium</taxon>
    </lineage>
</organism>
<name>A0A5E6M8M3_9BACT</name>
<dbReference type="EMBL" id="CABFVA020000027">
    <property type="protein sequence ID" value="VVM05723.1"/>
    <property type="molecule type" value="Genomic_DNA"/>
</dbReference>
<accession>A0A5E6M8M3</accession>
<dbReference type="Proteomes" id="UP000334923">
    <property type="component" value="Unassembled WGS sequence"/>
</dbReference>
<sequence length="81" mass="9266">MTVGEPTTLRYGTSCRPRYENMVVLLGKAPLFPLHAELPRTRARAVRHPIPPTHFTSAGYEDRFYAKLNTRLGTYNYTLIV</sequence>
<keyword evidence="2" id="KW-1185">Reference proteome</keyword>